<dbReference type="Proteomes" id="UP001515480">
    <property type="component" value="Unassembled WGS sequence"/>
</dbReference>
<proteinExistence type="predicted"/>
<dbReference type="InterPro" id="IPR001853">
    <property type="entry name" value="DSBA-like_thioredoxin_dom"/>
</dbReference>
<dbReference type="InterPro" id="IPR036249">
    <property type="entry name" value="Thioredoxin-like_sf"/>
</dbReference>
<gene>
    <name evidence="2" type="ORF">AB1Y20_002207</name>
</gene>
<name>A0AB34J7V2_PRYPA</name>
<dbReference type="AlphaFoldDB" id="A0AB34J7V2"/>
<dbReference type="SUPFAM" id="SSF52833">
    <property type="entry name" value="Thioredoxin-like"/>
    <property type="match status" value="1"/>
</dbReference>
<dbReference type="Pfam" id="PF01323">
    <property type="entry name" value="DSBA"/>
    <property type="match status" value="1"/>
</dbReference>
<comment type="caution">
    <text evidence="2">The sequence shown here is derived from an EMBL/GenBank/DDBJ whole genome shotgun (WGS) entry which is preliminary data.</text>
</comment>
<protein>
    <recommendedName>
        <fullName evidence="1">DSBA-like thioredoxin domain-containing protein</fullName>
    </recommendedName>
</protein>
<sequence>MRSVAAAPLRAGDPVAFSLLRVPFFLEPEYDRSEAFEETNRTRLERKWGGRRAFEAQKRRHRLAERGLEVGIAHFELDRVASSTFASHRLVQWVTRSYGLSAAEALYDELNLLHFECGKKLNDRRMLVQAAANAGADAAAAESFLASDEGGEEIHAAGLILSQLGISSIPTFILGASRVVGGALHAEELVTHLRELEAQPEGAPNTLFGEALGIPPSILNQTLDLDRYANAAWASA</sequence>
<dbReference type="Gene3D" id="3.40.30.10">
    <property type="entry name" value="Glutaredoxin"/>
    <property type="match status" value="1"/>
</dbReference>
<reference evidence="2 3" key="1">
    <citation type="journal article" date="2024" name="Science">
        <title>Giant polyketide synthase enzymes in the biosynthesis of giant marine polyether toxins.</title>
        <authorList>
            <person name="Fallon T.R."/>
            <person name="Shende V.V."/>
            <person name="Wierzbicki I.H."/>
            <person name="Pendleton A.L."/>
            <person name="Watervoot N.F."/>
            <person name="Auber R.P."/>
            <person name="Gonzalez D.J."/>
            <person name="Wisecaver J.H."/>
            <person name="Moore B.S."/>
        </authorList>
    </citation>
    <scope>NUCLEOTIDE SEQUENCE [LARGE SCALE GENOMIC DNA]</scope>
    <source>
        <strain evidence="2 3">12B1</strain>
    </source>
</reference>
<dbReference type="PANTHER" id="PTHR13887">
    <property type="entry name" value="GLUTATHIONE S-TRANSFERASE KAPPA"/>
    <property type="match status" value="1"/>
</dbReference>
<dbReference type="GO" id="GO:0016491">
    <property type="term" value="F:oxidoreductase activity"/>
    <property type="evidence" value="ECO:0007669"/>
    <property type="project" value="InterPro"/>
</dbReference>
<dbReference type="EMBL" id="JBGBPQ010000011">
    <property type="protein sequence ID" value="KAL1515587.1"/>
    <property type="molecule type" value="Genomic_DNA"/>
</dbReference>
<accession>A0AB34J7V2</accession>
<evidence type="ECO:0000313" key="2">
    <source>
        <dbReference type="EMBL" id="KAL1515587.1"/>
    </source>
</evidence>
<evidence type="ECO:0000313" key="3">
    <source>
        <dbReference type="Proteomes" id="UP001515480"/>
    </source>
</evidence>
<organism evidence="2 3">
    <name type="scientific">Prymnesium parvum</name>
    <name type="common">Toxic golden alga</name>
    <dbReference type="NCBI Taxonomy" id="97485"/>
    <lineage>
        <taxon>Eukaryota</taxon>
        <taxon>Haptista</taxon>
        <taxon>Haptophyta</taxon>
        <taxon>Prymnesiophyceae</taxon>
        <taxon>Prymnesiales</taxon>
        <taxon>Prymnesiaceae</taxon>
        <taxon>Prymnesium</taxon>
    </lineage>
</organism>
<keyword evidence="3" id="KW-1185">Reference proteome</keyword>
<dbReference type="PANTHER" id="PTHR13887:SF41">
    <property type="entry name" value="THIOREDOXIN SUPERFAMILY PROTEIN"/>
    <property type="match status" value="1"/>
</dbReference>
<evidence type="ECO:0000259" key="1">
    <source>
        <dbReference type="Pfam" id="PF01323"/>
    </source>
</evidence>
<feature type="domain" description="DSBA-like thioredoxin" evidence="1">
    <location>
        <begin position="74"/>
        <end position="192"/>
    </location>
</feature>